<keyword evidence="2" id="KW-1185">Reference proteome</keyword>
<name>A0ABY3YPB1_9FLAO</name>
<evidence type="ECO:0000313" key="2">
    <source>
        <dbReference type="Proteomes" id="UP000829476"/>
    </source>
</evidence>
<evidence type="ECO:0000313" key="1">
    <source>
        <dbReference type="EMBL" id="UNY99460.1"/>
    </source>
</evidence>
<dbReference type="Proteomes" id="UP000829476">
    <property type="component" value="Chromosome"/>
</dbReference>
<protein>
    <recommendedName>
        <fullName evidence="3">Adhesin domain-containing protein</fullName>
    </recommendedName>
</protein>
<accession>A0ABY3YPB1</accession>
<dbReference type="RefSeq" id="WP_242937833.1">
    <property type="nucleotide sequence ID" value="NZ_CP094326.1"/>
</dbReference>
<proteinExistence type="predicted"/>
<reference evidence="1 2" key="1">
    <citation type="journal article" date="2018" name="Int. J. Syst. Evol. Microbiol.">
        <title>Zhouia spongiae sp. nov., isolated from a marine sponge.</title>
        <authorList>
            <person name="Zhuang L."/>
            <person name="Lin B."/>
            <person name="Qin F."/>
            <person name="Luo L."/>
        </authorList>
    </citation>
    <scope>NUCLEOTIDE SEQUENCE [LARGE SCALE GENOMIC DNA]</scope>
    <source>
        <strain evidence="1 2">HN-Y44</strain>
    </source>
</reference>
<organism evidence="1 2">
    <name type="scientific">Zhouia spongiae</name>
    <dbReference type="NCBI Taxonomy" id="2202721"/>
    <lineage>
        <taxon>Bacteria</taxon>
        <taxon>Pseudomonadati</taxon>
        <taxon>Bacteroidota</taxon>
        <taxon>Flavobacteriia</taxon>
        <taxon>Flavobacteriales</taxon>
        <taxon>Flavobacteriaceae</taxon>
        <taxon>Zhouia</taxon>
    </lineage>
</organism>
<gene>
    <name evidence="1" type="ORF">MQE36_03740</name>
</gene>
<dbReference type="EMBL" id="CP094326">
    <property type="protein sequence ID" value="UNY99460.1"/>
    <property type="molecule type" value="Genomic_DNA"/>
</dbReference>
<evidence type="ECO:0008006" key="3">
    <source>
        <dbReference type="Google" id="ProtNLM"/>
    </source>
</evidence>
<sequence>MRSQKQVEKVLPSRNISKVEIEALSAYKVVVSTVKKTDITIKARMNGAYQEQLYIVSGQEGKALRIKAELTPLFQVPDDKLSAHKVLSVVITVELPENMSLHVVGADTELQIRGKYDEIVTKTRSEKTLFQNTVGRINAYSFKGDLFYITSKGQIEAVSEYGVVCKDDVPTGNDVVVLKTVHGNIYISKNE</sequence>